<protein>
    <submittedName>
        <fullName evidence="1">Uncharacterized protein</fullName>
    </submittedName>
</protein>
<evidence type="ECO:0000313" key="1">
    <source>
        <dbReference type="EMBL" id="KAK9998200.1"/>
    </source>
</evidence>
<proteinExistence type="predicted"/>
<comment type="caution">
    <text evidence="1">The sequence shown here is derived from an EMBL/GenBank/DDBJ whole genome shotgun (WGS) entry which is preliminary data.</text>
</comment>
<keyword evidence="2" id="KW-1185">Reference proteome</keyword>
<sequence length="383" mass="43114">MASPHGPPYYLTFNGKKYHPSIEWNDEEGLLQNPSTHAPHSSKKDFKGLLGVMPPRVKSKNVLLMWLYTNIDKCETIATGTWMFMLLFIETLLCPDLGSIVWMYEYFGVGPQLWEDVDDMFPRFLRWLPKYRLLVPPKRSLQVWRMVIDGLATDDGYSADITRALASSSGEESPPSNAGGPSSLFMETYPHFLAWQYEVGVDLVEESIWMIGGLQLVVHTQSSQYVLNEVNLFDTTELCSTIEEFFAILGYEPRKKSVAVSCDPKYREILSDALGLSTLVSSSMIEGYIVNLQAVVTRPIDKRTHSLFNNMQKNFGLALWFMGEFLLCSGRLGFIDARAIGIMSQVKNGDNPASLILAKTLLGLDYVFLGGESQQFLRSPLTL</sequence>
<evidence type="ECO:0000313" key="2">
    <source>
        <dbReference type="Proteomes" id="UP001459277"/>
    </source>
</evidence>
<gene>
    <name evidence="1" type="ORF">SO802_017803</name>
</gene>
<dbReference type="AlphaFoldDB" id="A0AAW2CMF2"/>
<dbReference type="EMBL" id="JAZDWU010000006">
    <property type="protein sequence ID" value="KAK9998200.1"/>
    <property type="molecule type" value="Genomic_DNA"/>
</dbReference>
<reference evidence="1 2" key="1">
    <citation type="submission" date="2024-01" db="EMBL/GenBank/DDBJ databases">
        <title>A telomere-to-telomere, gap-free genome of sweet tea (Lithocarpus litseifolius).</title>
        <authorList>
            <person name="Zhou J."/>
        </authorList>
    </citation>
    <scope>NUCLEOTIDE SEQUENCE [LARGE SCALE GENOMIC DNA]</scope>
    <source>
        <strain evidence="1">Zhou-2022a</strain>
        <tissue evidence="1">Leaf</tissue>
    </source>
</reference>
<dbReference type="Proteomes" id="UP001459277">
    <property type="component" value="Unassembled WGS sequence"/>
</dbReference>
<accession>A0AAW2CMF2</accession>
<organism evidence="1 2">
    <name type="scientific">Lithocarpus litseifolius</name>
    <dbReference type="NCBI Taxonomy" id="425828"/>
    <lineage>
        <taxon>Eukaryota</taxon>
        <taxon>Viridiplantae</taxon>
        <taxon>Streptophyta</taxon>
        <taxon>Embryophyta</taxon>
        <taxon>Tracheophyta</taxon>
        <taxon>Spermatophyta</taxon>
        <taxon>Magnoliopsida</taxon>
        <taxon>eudicotyledons</taxon>
        <taxon>Gunneridae</taxon>
        <taxon>Pentapetalae</taxon>
        <taxon>rosids</taxon>
        <taxon>fabids</taxon>
        <taxon>Fagales</taxon>
        <taxon>Fagaceae</taxon>
        <taxon>Lithocarpus</taxon>
    </lineage>
</organism>
<name>A0AAW2CMF2_9ROSI</name>